<evidence type="ECO:0000313" key="1">
    <source>
        <dbReference type="EMBL" id="ACQ54518.1"/>
    </source>
</evidence>
<organism evidence="1 2">
    <name type="scientific">Clostridium botulinum (strain 657 / Type Ba4)</name>
    <dbReference type="NCBI Taxonomy" id="515621"/>
    <lineage>
        <taxon>Bacteria</taxon>
        <taxon>Bacillati</taxon>
        <taxon>Bacillota</taxon>
        <taxon>Clostridia</taxon>
        <taxon>Eubacteriales</taxon>
        <taxon>Clostridiaceae</taxon>
        <taxon>Clostridium</taxon>
    </lineage>
</organism>
<gene>
    <name evidence="1" type="ordered locus">CLJ_B2571</name>
</gene>
<name>A0A3F3A7I9_CLOB6</name>
<protein>
    <submittedName>
        <fullName evidence="1">Uncharacterized protein</fullName>
    </submittedName>
</protein>
<dbReference type="RefSeq" id="WP_003392444.1">
    <property type="nucleotide sequence ID" value="NC_012658.1"/>
</dbReference>
<proteinExistence type="predicted"/>
<dbReference type="Proteomes" id="UP000002333">
    <property type="component" value="Chromosome"/>
</dbReference>
<dbReference type="EMBL" id="CP001083">
    <property type="protein sequence ID" value="ACQ54518.1"/>
    <property type="molecule type" value="Genomic_DNA"/>
</dbReference>
<sequence>MAKIKKIIVNYPEDPKVMEEIQDEAMKILARALVKKHPPEVIEEIIKKLEER</sequence>
<dbReference type="AlphaFoldDB" id="A0A3F3A7I9"/>
<evidence type="ECO:0000313" key="2">
    <source>
        <dbReference type="Proteomes" id="UP000002333"/>
    </source>
</evidence>
<reference evidence="1 2" key="1">
    <citation type="journal article" date="2007" name="PLoS ONE">
        <title>Analysis of the neurotoxin complex genes in Clostridium botulinum A1-A4 and B1 strains: BoNT/A3, /Ba4 and /B1 clusters are located within plasmids.</title>
        <authorList>
            <person name="Smith T.J."/>
            <person name="Hill K.K."/>
            <person name="Foley B.T."/>
            <person name="Detter J.C."/>
            <person name="Munk A.C."/>
            <person name="Bruce D.C."/>
            <person name="Doggett N.A."/>
            <person name="Smith L.A."/>
            <person name="Marks J.D."/>
            <person name="Xie G."/>
            <person name="Brettin T.S."/>
        </authorList>
    </citation>
    <scope>NUCLEOTIDE SEQUENCE [LARGE SCALE GENOMIC DNA]</scope>
    <source>
        <strain evidence="2">657 / Type Ba4</strain>
    </source>
</reference>
<dbReference type="KEGG" id="cbi:CLJ_B2571"/>
<reference evidence="2" key="2">
    <citation type="submission" date="2008-05" db="EMBL/GenBank/DDBJ databases">
        <title>Genome sequence of Clostridium botulinum Ba4 strain 657.</title>
        <authorList>
            <person name="Shrivastava S."/>
            <person name="Brown J.L."/>
            <person name="Bruce D."/>
            <person name="Detter C."/>
            <person name="Munk C."/>
            <person name="Smith L.A."/>
            <person name="Smith T.J."/>
            <person name="Sutton G."/>
            <person name="Brettin T.S."/>
        </authorList>
    </citation>
    <scope>NUCLEOTIDE SEQUENCE [LARGE SCALE GENOMIC DNA]</scope>
    <source>
        <strain evidence="2">657 / Type Ba4</strain>
    </source>
</reference>
<accession>A0A3F3A7I9</accession>